<feature type="repeat" description="Pumilio" evidence="10">
    <location>
        <begin position="1249"/>
        <end position="1284"/>
    </location>
</feature>
<dbReference type="InterPro" id="IPR011989">
    <property type="entry name" value="ARM-like"/>
</dbReference>
<feature type="binding site" evidence="8 11">
    <location>
        <position position="156"/>
    </location>
    <ligand>
        <name>ATP</name>
        <dbReference type="ChEBI" id="CHEBI:30616"/>
    </ligand>
</feature>
<evidence type="ECO:0000313" key="16">
    <source>
        <dbReference type="Proteomes" id="UP000186817"/>
    </source>
</evidence>
<dbReference type="Proteomes" id="UP000186817">
    <property type="component" value="Unassembled WGS sequence"/>
</dbReference>
<feature type="region of interest" description="Disordered" evidence="12">
    <location>
        <begin position="428"/>
        <end position="465"/>
    </location>
</feature>
<keyword evidence="5" id="KW-0418">Kinase</keyword>
<dbReference type="Pfam" id="PF00069">
    <property type="entry name" value="Pkinase"/>
    <property type="match status" value="1"/>
</dbReference>
<comment type="caution">
    <text evidence="15">The sequence shown here is derived from an EMBL/GenBank/DDBJ whole genome shotgun (WGS) entry which is preliminary data.</text>
</comment>
<dbReference type="PROSITE" id="PS50303">
    <property type="entry name" value="PUM_HD"/>
    <property type="match status" value="1"/>
</dbReference>
<dbReference type="InterPro" id="IPR001313">
    <property type="entry name" value="Pumilio_RNA-bd_rpt"/>
</dbReference>
<dbReference type="InterPro" id="IPR000719">
    <property type="entry name" value="Prot_kinase_dom"/>
</dbReference>
<dbReference type="Gene3D" id="1.25.10.10">
    <property type="entry name" value="Leucine-rich Repeat Variant"/>
    <property type="match status" value="1"/>
</dbReference>
<evidence type="ECO:0000256" key="11">
    <source>
        <dbReference type="PROSITE-ProRule" id="PRU10141"/>
    </source>
</evidence>
<dbReference type="InterPro" id="IPR011009">
    <property type="entry name" value="Kinase-like_dom_sf"/>
</dbReference>
<dbReference type="Gene3D" id="1.25.40.10">
    <property type="entry name" value="Tetratricopeptide repeat domain"/>
    <property type="match status" value="1"/>
</dbReference>
<dbReference type="PROSITE" id="PS50011">
    <property type="entry name" value="PROTEIN_KINASE_DOM"/>
    <property type="match status" value="1"/>
</dbReference>
<evidence type="ECO:0000313" key="15">
    <source>
        <dbReference type="EMBL" id="OLQ14491.1"/>
    </source>
</evidence>
<feature type="compositionally biased region" description="Pro residues" evidence="12">
    <location>
        <begin position="1110"/>
        <end position="1121"/>
    </location>
</feature>
<dbReference type="FunFam" id="3.30.200.20:FF:000042">
    <property type="entry name" value="Aurora kinase A"/>
    <property type="match status" value="1"/>
</dbReference>
<keyword evidence="1" id="KW-0723">Serine/threonine-protein kinase</keyword>
<dbReference type="PROSITE" id="PS50302">
    <property type="entry name" value="PUM"/>
    <property type="match status" value="5"/>
</dbReference>
<dbReference type="PROSITE" id="PS00107">
    <property type="entry name" value="PROTEIN_KINASE_ATP"/>
    <property type="match status" value="1"/>
</dbReference>
<dbReference type="Gene3D" id="1.10.510.10">
    <property type="entry name" value="Transferase(Phosphotransferase) domain 1"/>
    <property type="match status" value="1"/>
</dbReference>
<evidence type="ECO:0000256" key="6">
    <source>
        <dbReference type="ARBA" id="ARBA00022840"/>
    </source>
</evidence>
<evidence type="ECO:0000259" key="14">
    <source>
        <dbReference type="PROSITE" id="PS50303"/>
    </source>
</evidence>
<evidence type="ECO:0000256" key="7">
    <source>
        <dbReference type="PIRSR" id="PIRSR630616-1"/>
    </source>
</evidence>
<evidence type="ECO:0000256" key="10">
    <source>
        <dbReference type="PROSITE-ProRule" id="PRU00317"/>
    </source>
</evidence>
<sequence>MEKTSQIWMGDQSVFHHWYHIDDEGEARDELQLADLCAPDKSEKKQSFTPEKKEILDKRLDGLEQVTSVTVSLRELPSLALVQAPTAPPGCGTQASALQARLSQPMGQGQSPVKDVLQLPRLSESYCLGKTKLGEGAYGTVWKGTDRKTCSVVAVKQLSKAKLSQGGKLRHNTEREVVMMRACQHENIAQLFGVFQDDKSVYLVMECCDGGDIGERVIGSKSNVHEEQLAEWSRQMCAAVAALHGLRICHRDLKPQNYMLTRNSMLKLSDFGLAVFLPEGQVLSERCGTPAFMSPELHLLPRKSRGYSFPADAWALGLCIYMVIYRHHPFVDSRGGLDESSLLTGRLTFGEDDSSLGSLLQSIKNGIGAAAPPPSGPGSSPEVRQLCAQLTNADETSRMTAAQALQCAWCGRGSRLRHAQAARSAAVSACQSDTSTQVSDPSRTSSKQSVSAGSSSGSGRVVSLAGYPQADDEPRAWASDSKILMNIGAGTFLNWHGFVNIRTHDIDPWTLGDWALESDFFASSDSDWRGLMSHFPRSAEDWTAWAAWAEAINTAQDPALACRLAFRPPAGPLRAAANAAASAPREGDNRRPDLPGSILCEDQQLPEEQLPSLLTSRAVVSASVEEAELPSIVGLQADGVMDERNSASWLLLWAVLQLLADARQAGDWNVVICTAAMGAFRGQESVEPNQITYNAALRLASTCGKDVGLKWRLALAAVDGMHCAGMEASVICGNAAISATATLLFSGKGRRLEHRYDADSKPEVEFGLLDLLMRYQKLCQDAKISRARSFRYKLNQLPMDLPRAPAFENLDLSPALSSEATEDTILVSTALSACEKRRRHILAPASDQEDPANVDLIAYNAADHKLQRNAGPLAYIEMSTVVTYNAAISACEKGGAWEVALDLLCTMPFQVPHLQRFHQGIQPDKFSANAAASAAARGRRWEVSLAVFANFTGLTPDVVSYGAAVTACEAGGKWQSAVQLLLEALGQVEVSDIVFNAAISACEKGSRWQWAVYLLSEIEDRIAESGLVPDIFSLSSAVGRWISQLWAASELFVKSHGGQVIAKPEQGSLQGMGRSSVASDTESEGLPAEDGPRPESSPGSAYAEGAQVPPRGPSSPAPPSGPAGSGQPGGFPAAALSAGHLPSSEVQRIMRDRQGSGLLVRHLAANPQDKELVLQLVMPRLVRLACHEQASLVLTRILEEGVKETMLVEMASRCDKSVPKLARDKFGCRILQQIFEVSPREVQRQLAQELSGEVLACSRHMHANFVLQKCVELLPAAYVDFIVEGLEEHAVEAAQHQYSCRVMQRVIEHCSHRRQLQHLLNNLLQAVPLLVRDAYGHNVIRAVLSYGEVEHKRQIIRCCVQMNILEVARNRQSSLVLEKCLDVATGDLEEERRELLALILWGPGPPLLDILLDRFGNYIAQRVIQVSTGHEEQRLQELLEMARPKLRQSTNGKRILQAARRKFGF</sequence>
<keyword evidence="6 8" id="KW-0067">ATP-binding</keyword>
<feature type="domain" description="Protein kinase" evidence="13">
    <location>
        <begin position="127"/>
        <end position="410"/>
    </location>
</feature>
<feature type="region of interest" description="Disordered" evidence="12">
    <location>
        <begin position="577"/>
        <end position="596"/>
    </location>
</feature>
<evidence type="ECO:0000259" key="13">
    <source>
        <dbReference type="PROSITE" id="PS50011"/>
    </source>
</evidence>
<dbReference type="InterPro" id="IPR033133">
    <property type="entry name" value="PUM-HD"/>
</dbReference>
<dbReference type="Pfam" id="PF00806">
    <property type="entry name" value="PUF"/>
    <property type="match status" value="2"/>
</dbReference>
<feature type="domain" description="PUM-HD" evidence="14">
    <location>
        <begin position="1118"/>
        <end position="1463"/>
    </location>
</feature>
<feature type="region of interest" description="Disordered" evidence="12">
    <location>
        <begin position="1063"/>
        <end position="1137"/>
    </location>
</feature>
<dbReference type="SUPFAM" id="SSF48371">
    <property type="entry name" value="ARM repeat"/>
    <property type="match status" value="1"/>
</dbReference>
<feature type="cross-link" description="Glycyl lysine isopeptide (Lys-Gly) (interchain with G-Cter in SUMO2)" evidence="9">
    <location>
        <position position="254"/>
    </location>
</feature>
<dbReference type="InterPro" id="IPR016024">
    <property type="entry name" value="ARM-type_fold"/>
</dbReference>
<feature type="repeat" description="Pumilio" evidence="10">
    <location>
        <begin position="1285"/>
        <end position="1321"/>
    </location>
</feature>
<dbReference type="Pfam" id="PF01535">
    <property type="entry name" value="PPR"/>
    <property type="match status" value="1"/>
</dbReference>
<protein>
    <submittedName>
        <fullName evidence="15">Pumilio-like 5</fullName>
    </submittedName>
</protein>
<dbReference type="SUPFAM" id="SSF56112">
    <property type="entry name" value="Protein kinase-like (PK-like)"/>
    <property type="match status" value="1"/>
</dbReference>
<dbReference type="SMART" id="SM00025">
    <property type="entry name" value="Pumilio"/>
    <property type="match status" value="6"/>
</dbReference>
<accession>A0A1Q9F4A6</accession>
<feature type="repeat" description="Pumilio" evidence="10">
    <location>
        <begin position="1397"/>
        <end position="1440"/>
    </location>
</feature>
<feature type="active site" description="Proton acceptor" evidence="7">
    <location>
        <position position="252"/>
    </location>
</feature>
<evidence type="ECO:0000256" key="4">
    <source>
        <dbReference type="ARBA" id="ARBA00022741"/>
    </source>
</evidence>
<evidence type="ECO:0000256" key="1">
    <source>
        <dbReference type="ARBA" id="ARBA00022527"/>
    </source>
</evidence>
<dbReference type="EMBL" id="LSRX01000015">
    <property type="protein sequence ID" value="OLQ14491.1"/>
    <property type="molecule type" value="Genomic_DNA"/>
</dbReference>
<organism evidence="15 16">
    <name type="scientific">Symbiodinium microadriaticum</name>
    <name type="common">Dinoflagellate</name>
    <name type="synonym">Zooxanthella microadriatica</name>
    <dbReference type="NCBI Taxonomy" id="2951"/>
    <lineage>
        <taxon>Eukaryota</taxon>
        <taxon>Sar</taxon>
        <taxon>Alveolata</taxon>
        <taxon>Dinophyceae</taxon>
        <taxon>Suessiales</taxon>
        <taxon>Symbiodiniaceae</taxon>
        <taxon>Symbiodinium</taxon>
    </lineage>
</organism>
<keyword evidence="16" id="KW-1185">Reference proteome</keyword>
<dbReference type="Pfam" id="PF22493">
    <property type="entry name" value="PUF_NOP9"/>
    <property type="match status" value="1"/>
</dbReference>
<keyword evidence="4 8" id="KW-0547">Nucleotide-binding</keyword>
<dbReference type="GO" id="GO:0004674">
    <property type="term" value="F:protein serine/threonine kinase activity"/>
    <property type="evidence" value="ECO:0007669"/>
    <property type="project" value="UniProtKB-KW"/>
</dbReference>
<keyword evidence="2" id="KW-0808">Transferase</keyword>
<proteinExistence type="predicted"/>
<evidence type="ECO:0000256" key="12">
    <source>
        <dbReference type="SAM" id="MobiDB-lite"/>
    </source>
</evidence>
<feature type="binding site" evidence="8">
    <location>
        <position position="270"/>
    </location>
    <ligand>
        <name>ATP</name>
        <dbReference type="ChEBI" id="CHEBI:30616"/>
    </ligand>
</feature>
<feature type="compositionally biased region" description="Polar residues" evidence="12">
    <location>
        <begin position="430"/>
        <end position="444"/>
    </location>
</feature>
<evidence type="ECO:0000256" key="8">
    <source>
        <dbReference type="PIRSR" id="PIRSR630616-2"/>
    </source>
</evidence>
<dbReference type="InterPro" id="IPR017441">
    <property type="entry name" value="Protein_kinase_ATP_BS"/>
</dbReference>
<feature type="repeat" description="Pumilio" evidence="10">
    <location>
        <begin position="1209"/>
        <end position="1248"/>
    </location>
</feature>
<evidence type="ECO:0000256" key="2">
    <source>
        <dbReference type="ARBA" id="ARBA00022679"/>
    </source>
</evidence>
<dbReference type="InterPro" id="IPR008271">
    <property type="entry name" value="Ser/Thr_kinase_AS"/>
</dbReference>
<dbReference type="InterPro" id="IPR011990">
    <property type="entry name" value="TPR-like_helical_dom_sf"/>
</dbReference>
<dbReference type="InterPro" id="IPR002885">
    <property type="entry name" value="PPR_rpt"/>
</dbReference>
<evidence type="ECO:0000256" key="3">
    <source>
        <dbReference type="ARBA" id="ARBA00022737"/>
    </source>
</evidence>
<reference evidence="15 16" key="1">
    <citation type="submission" date="2016-02" db="EMBL/GenBank/DDBJ databases">
        <title>Genome analysis of coral dinoflagellate symbionts highlights evolutionary adaptations to a symbiotic lifestyle.</title>
        <authorList>
            <person name="Aranda M."/>
            <person name="Li Y."/>
            <person name="Liew Y.J."/>
            <person name="Baumgarten S."/>
            <person name="Simakov O."/>
            <person name="Wilson M."/>
            <person name="Piel J."/>
            <person name="Ashoor H."/>
            <person name="Bougouffa S."/>
            <person name="Bajic V.B."/>
            <person name="Ryu T."/>
            <person name="Ravasi T."/>
            <person name="Bayer T."/>
            <person name="Micklem G."/>
            <person name="Kim H."/>
            <person name="Bhak J."/>
            <person name="Lajeunesse T.C."/>
            <person name="Voolstra C.R."/>
        </authorList>
    </citation>
    <scope>NUCLEOTIDE SEQUENCE [LARGE SCALE GENOMIC DNA]</scope>
    <source>
        <strain evidence="15 16">CCMP2467</strain>
    </source>
</reference>
<evidence type="ECO:0000256" key="5">
    <source>
        <dbReference type="ARBA" id="ARBA00022777"/>
    </source>
</evidence>
<evidence type="ECO:0000256" key="9">
    <source>
        <dbReference type="PIRSR" id="PIRSR630616-3"/>
    </source>
</evidence>
<gene>
    <name evidence="15" type="primary">APUM5</name>
    <name evidence="15" type="ORF">AK812_SmicGene1425</name>
</gene>
<name>A0A1Q9F4A6_SYMMI</name>
<dbReference type="SMART" id="SM00220">
    <property type="entry name" value="S_TKc"/>
    <property type="match status" value="1"/>
</dbReference>
<dbReference type="GO" id="GO:0003723">
    <property type="term" value="F:RNA binding"/>
    <property type="evidence" value="ECO:0007669"/>
    <property type="project" value="InterPro"/>
</dbReference>
<dbReference type="GO" id="GO:0005524">
    <property type="term" value="F:ATP binding"/>
    <property type="evidence" value="ECO:0007669"/>
    <property type="project" value="UniProtKB-UniRule"/>
</dbReference>
<dbReference type="OrthoDB" id="411245at2759"/>
<dbReference type="InterPro" id="IPR030616">
    <property type="entry name" value="Aur-like"/>
</dbReference>
<feature type="compositionally biased region" description="Low complexity" evidence="12">
    <location>
        <begin position="445"/>
        <end position="463"/>
    </location>
</feature>
<dbReference type="PANTHER" id="PTHR24350">
    <property type="entry name" value="SERINE/THREONINE-PROTEIN KINASE IAL-RELATED"/>
    <property type="match status" value="1"/>
</dbReference>
<feature type="repeat" description="Pumilio" evidence="10">
    <location>
        <begin position="1322"/>
        <end position="1357"/>
    </location>
</feature>
<dbReference type="PROSITE" id="PS00108">
    <property type="entry name" value="PROTEIN_KINASE_ST"/>
    <property type="match status" value="1"/>
</dbReference>
<keyword evidence="3" id="KW-0677">Repeat</keyword>